<gene>
    <name evidence="1" type="ORF">THC_0606</name>
</gene>
<dbReference type="PANTHER" id="PTHR35336">
    <property type="entry name" value="ADENOSYLCOBINAMIDE AMIDOHYDROLASE"/>
    <property type="match status" value="1"/>
</dbReference>
<dbReference type="InterPro" id="IPR052209">
    <property type="entry name" value="CbiZ"/>
</dbReference>
<accession>A0A0U5AUT9</accession>
<dbReference type="Pfam" id="PF01955">
    <property type="entry name" value="CbiZ"/>
    <property type="match status" value="1"/>
</dbReference>
<evidence type="ECO:0000313" key="1">
    <source>
        <dbReference type="EMBL" id="BAU23000.1"/>
    </source>
</evidence>
<reference evidence="1 2" key="1">
    <citation type="journal article" date="2016" name="Int. J. Syst. Evol. Microbiol.">
        <title>Caldimicrobium thiodismutans sp. nov., a sulfur-disproportionating bacterium isolated from a hot spring, and emended description of the genus Caldimicrobium.</title>
        <authorList>
            <person name="Kojima H."/>
            <person name="Umezawa K."/>
            <person name="Fukui M."/>
        </authorList>
    </citation>
    <scope>NUCLEOTIDE SEQUENCE [LARGE SCALE GENOMIC DNA]</scope>
    <source>
        <strain evidence="1 2">TF1</strain>
    </source>
</reference>
<dbReference type="Proteomes" id="UP000068196">
    <property type="component" value="Chromosome"/>
</dbReference>
<dbReference type="STRING" id="1653476.THC_0606"/>
<dbReference type="KEGG" id="cthi:THC_0606"/>
<evidence type="ECO:0000313" key="2">
    <source>
        <dbReference type="Proteomes" id="UP000068196"/>
    </source>
</evidence>
<name>A0A0U5AUT9_9BACT</name>
<dbReference type="PATRIC" id="fig|1653476.3.peg.627"/>
<reference evidence="2" key="2">
    <citation type="journal article" date="2016" name="Int. J. Syst. Evol. Microbiol.">
        <title>Caldimicrobium thiodismutans sp. nov., a sulfur-disproportionating bacterium isolated from a hot spring.</title>
        <authorList>
            <person name="Kojima H."/>
            <person name="Umezawa K."/>
            <person name="Fukui M."/>
        </authorList>
    </citation>
    <scope>NUCLEOTIDE SEQUENCE [LARGE SCALE GENOMIC DNA]</scope>
    <source>
        <strain evidence="2">TF1</strain>
    </source>
</reference>
<keyword evidence="2" id="KW-1185">Reference proteome</keyword>
<dbReference type="AlphaFoldDB" id="A0A0U5AUT9"/>
<protein>
    <recommendedName>
        <fullName evidence="3">Adenosylcobinamide amidohydrolase</fullName>
    </recommendedName>
</protein>
<dbReference type="PANTHER" id="PTHR35336:SF5">
    <property type="entry name" value="ADENOSYLCOBINAMIDE AMIDOHYDROLASE"/>
    <property type="match status" value="1"/>
</dbReference>
<organism evidence="1 2">
    <name type="scientific">Caldimicrobium thiodismutans</name>
    <dbReference type="NCBI Taxonomy" id="1653476"/>
    <lineage>
        <taxon>Bacteria</taxon>
        <taxon>Pseudomonadati</taxon>
        <taxon>Thermodesulfobacteriota</taxon>
        <taxon>Thermodesulfobacteria</taxon>
        <taxon>Thermodesulfobacteriales</taxon>
        <taxon>Thermodesulfobacteriaceae</taxon>
        <taxon>Caldimicrobium</taxon>
    </lineage>
</organism>
<evidence type="ECO:0008006" key="3">
    <source>
        <dbReference type="Google" id="ProtNLM"/>
    </source>
</evidence>
<proteinExistence type="predicted"/>
<dbReference type="EMBL" id="AP014945">
    <property type="protein sequence ID" value="BAU23000.1"/>
    <property type="molecule type" value="Genomic_DNA"/>
</dbReference>
<sequence>MKKIIFGILFLILTLTMKKGFSTEISLPKELKARAQIIKSKYDDLWEKTLVITFDHKRKALSTFEFLREVRAVINHSAHPEIWKKVCEERKTKKSLGGRVYLEKIREKIGKDFNLSTEEIFILGTAADMDNLAVVTKTWGSYVVTALVTAGAKTNALRAGFDEGNYTEEEKPQGTVNIIILTNKKLRESAMARAIITATEAKTAAFQDLKVPSSYNPQVQATGTGTDNIIIVSGEEPPEITYTGGHSKIGELIAKAVYQAVKEALIKQNHFK</sequence>
<dbReference type="InterPro" id="IPR002808">
    <property type="entry name" value="AdoCbi_amidolase"/>
</dbReference>